<comment type="caution">
    <text evidence="1">The sequence shown here is derived from an EMBL/GenBank/DDBJ whole genome shotgun (WGS) entry which is preliminary data.</text>
</comment>
<sequence>MEDREWPDAAGMVLLQSLENRWGFHSLVDSSSNIRRCQCYNNVWDEELPKRIYTMKAMTMVPILMKDITLVLTVGMILMEGGGECSKEEESDLEENERAKEVSEEKRENSKEELNLFEKSEDINLVANKINSSLT</sequence>
<keyword evidence="2" id="KW-1185">Reference proteome</keyword>
<dbReference type="Proteomes" id="UP001060085">
    <property type="component" value="Linkage Group LG04"/>
</dbReference>
<name>A0ACC0B4V5_CATRO</name>
<evidence type="ECO:0000313" key="2">
    <source>
        <dbReference type="Proteomes" id="UP001060085"/>
    </source>
</evidence>
<proteinExistence type="predicted"/>
<protein>
    <submittedName>
        <fullName evidence="1">Uncharacterized protein</fullName>
    </submittedName>
</protein>
<dbReference type="EMBL" id="CM044704">
    <property type="protein sequence ID" value="KAI5667684.1"/>
    <property type="molecule type" value="Genomic_DNA"/>
</dbReference>
<gene>
    <name evidence="1" type="ORF">M9H77_17537</name>
</gene>
<evidence type="ECO:0000313" key="1">
    <source>
        <dbReference type="EMBL" id="KAI5667684.1"/>
    </source>
</evidence>
<organism evidence="1 2">
    <name type="scientific">Catharanthus roseus</name>
    <name type="common">Madagascar periwinkle</name>
    <name type="synonym">Vinca rosea</name>
    <dbReference type="NCBI Taxonomy" id="4058"/>
    <lineage>
        <taxon>Eukaryota</taxon>
        <taxon>Viridiplantae</taxon>
        <taxon>Streptophyta</taxon>
        <taxon>Embryophyta</taxon>
        <taxon>Tracheophyta</taxon>
        <taxon>Spermatophyta</taxon>
        <taxon>Magnoliopsida</taxon>
        <taxon>eudicotyledons</taxon>
        <taxon>Gunneridae</taxon>
        <taxon>Pentapetalae</taxon>
        <taxon>asterids</taxon>
        <taxon>lamiids</taxon>
        <taxon>Gentianales</taxon>
        <taxon>Apocynaceae</taxon>
        <taxon>Rauvolfioideae</taxon>
        <taxon>Vinceae</taxon>
        <taxon>Catharanthinae</taxon>
        <taxon>Catharanthus</taxon>
    </lineage>
</organism>
<reference evidence="2" key="1">
    <citation type="journal article" date="2023" name="Nat. Plants">
        <title>Single-cell RNA sequencing provides a high-resolution roadmap for understanding the multicellular compartmentation of specialized metabolism.</title>
        <authorList>
            <person name="Sun S."/>
            <person name="Shen X."/>
            <person name="Li Y."/>
            <person name="Li Y."/>
            <person name="Wang S."/>
            <person name="Li R."/>
            <person name="Zhang H."/>
            <person name="Shen G."/>
            <person name="Guo B."/>
            <person name="Wei J."/>
            <person name="Xu J."/>
            <person name="St-Pierre B."/>
            <person name="Chen S."/>
            <person name="Sun C."/>
        </authorList>
    </citation>
    <scope>NUCLEOTIDE SEQUENCE [LARGE SCALE GENOMIC DNA]</scope>
</reference>
<accession>A0ACC0B4V5</accession>